<dbReference type="GO" id="GO:0016226">
    <property type="term" value="P:iron-sulfur cluster assembly"/>
    <property type="evidence" value="ECO:0007669"/>
    <property type="project" value="InterPro"/>
</dbReference>
<dbReference type="Pfam" id="PF01106">
    <property type="entry name" value="NifU"/>
    <property type="match status" value="1"/>
</dbReference>
<dbReference type="GO" id="GO:0005506">
    <property type="term" value="F:iron ion binding"/>
    <property type="evidence" value="ECO:0007669"/>
    <property type="project" value="InterPro"/>
</dbReference>
<dbReference type="HOGENOM" id="CLU_151086_0_0_2"/>
<evidence type="ECO:0000313" key="3">
    <source>
        <dbReference type="EMBL" id="ERG93322.1"/>
    </source>
</evidence>
<gene>
    <name evidence="3" type="ORF">J07HQW1_03383</name>
</gene>
<reference evidence="3 4" key="1">
    <citation type="journal article" date="2013" name="PLoS ONE">
        <title>Assembly-driven community genomics of a hypersaline microbial ecosystem.</title>
        <authorList>
            <person name="Podell S."/>
            <person name="Ugalde J.A."/>
            <person name="Narasingarao P."/>
            <person name="Banfield J.F."/>
            <person name="Heidelberg K.B."/>
            <person name="Allen E.E."/>
        </authorList>
    </citation>
    <scope>NUCLEOTIDE SEQUENCE [LARGE SCALE GENOMIC DNA]</scope>
    <source>
        <strain evidence="4">J07HQW1</strain>
    </source>
</reference>
<evidence type="ECO:0000256" key="1">
    <source>
        <dbReference type="SAM" id="MobiDB-lite"/>
    </source>
</evidence>
<dbReference type="InterPro" id="IPR034904">
    <property type="entry name" value="FSCA_dom_sf"/>
</dbReference>
<name>U1PI58_9EURY</name>
<dbReference type="AlphaFoldDB" id="U1PI58"/>
<sequence>MIYFSTGSCGVGPTASFHILALKIVVMSESNQTQTQTESLRHRIENWMVGQMPIIQMHGGESVVRKADAETGEVVVELGGACAGCGISNLTAENIKSDLIMDFDCVEDVRVKVPSSGDHGNSTVEGGRGGELQYGSGETGHF</sequence>
<dbReference type="Proteomes" id="UP000030649">
    <property type="component" value="Unassembled WGS sequence"/>
</dbReference>
<dbReference type="EMBL" id="KE356560">
    <property type="protein sequence ID" value="ERG93322.1"/>
    <property type="molecule type" value="Genomic_DNA"/>
</dbReference>
<feature type="region of interest" description="Disordered" evidence="1">
    <location>
        <begin position="114"/>
        <end position="142"/>
    </location>
</feature>
<dbReference type="GO" id="GO:0051536">
    <property type="term" value="F:iron-sulfur cluster binding"/>
    <property type="evidence" value="ECO:0007669"/>
    <property type="project" value="InterPro"/>
</dbReference>
<proteinExistence type="predicted"/>
<dbReference type="InterPro" id="IPR001075">
    <property type="entry name" value="NIF_FeS_clus_asmbl_NifU_C"/>
</dbReference>
<organism evidence="3 4">
    <name type="scientific">Haloquadratum walsbyi J07HQW1</name>
    <dbReference type="NCBI Taxonomy" id="1238424"/>
    <lineage>
        <taxon>Archaea</taxon>
        <taxon>Methanobacteriati</taxon>
        <taxon>Methanobacteriota</taxon>
        <taxon>Stenosarchaea group</taxon>
        <taxon>Halobacteria</taxon>
        <taxon>Halobacteriales</taxon>
        <taxon>Haloferacaceae</taxon>
        <taxon>Haloquadratum</taxon>
    </lineage>
</organism>
<dbReference type="SUPFAM" id="SSF117916">
    <property type="entry name" value="Fe-S cluster assembly (FSCA) domain-like"/>
    <property type="match status" value="1"/>
</dbReference>
<accession>U1PI58</accession>
<dbReference type="Gene3D" id="3.30.300.130">
    <property type="entry name" value="Fe-S cluster assembly (FSCA)"/>
    <property type="match status" value="1"/>
</dbReference>
<evidence type="ECO:0000313" key="4">
    <source>
        <dbReference type="Proteomes" id="UP000030649"/>
    </source>
</evidence>
<protein>
    <submittedName>
        <fullName evidence="3">Thioredoxin-like proteins and domain protein</fullName>
    </submittedName>
</protein>
<dbReference type="STRING" id="1238424.J07HQW1_03383"/>
<feature type="domain" description="NIF system FeS cluster assembly NifU C-terminal" evidence="2">
    <location>
        <begin position="53"/>
        <end position="109"/>
    </location>
</feature>
<evidence type="ECO:0000259" key="2">
    <source>
        <dbReference type="Pfam" id="PF01106"/>
    </source>
</evidence>